<reference evidence="1 2" key="1">
    <citation type="submission" date="2019-01" db="EMBL/GenBank/DDBJ databases">
        <authorList>
            <person name="Chen W.-M."/>
        </authorList>
    </citation>
    <scope>NUCLEOTIDE SEQUENCE [LARGE SCALE GENOMIC DNA]</scope>
    <source>
        <strain evidence="1 2">TLA-22</strain>
    </source>
</reference>
<comment type="caution">
    <text evidence="1">The sequence shown here is derived from an EMBL/GenBank/DDBJ whole genome shotgun (WGS) entry which is preliminary data.</text>
</comment>
<dbReference type="AlphaFoldDB" id="A0A437JBN4"/>
<name>A0A437JBN4_9SPHN</name>
<accession>A0A437JBN4</accession>
<keyword evidence="2" id="KW-1185">Reference proteome</keyword>
<sequence>MATTVSRKALVGAVLLTALIGAGRPQSVPPAPRGLTTLEPGDWVLHDRESGKDVHLCLGDTRQLLQLRHPGAQCRRFVVTDSAQSVAVTNDCGLAGNERTDIRIETPRLVQIEAQGIVDGAPFSMAMEGRRVGVCR</sequence>
<evidence type="ECO:0000313" key="1">
    <source>
        <dbReference type="EMBL" id="RVT43317.1"/>
    </source>
</evidence>
<proteinExistence type="predicted"/>
<protein>
    <recommendedName>
        <fullName evidence="3">DUF3617 family protein</fullName>
    </recommendedName>
</protein>
<dbReference type="OrthoDB" id="7595119at2"/>
<evidence type="ECO:0008006" key="3">
    <source>
        <dbReference type="Google" id="ProtNLM"/>
    </source>
</evidence>
<dbReference type="EMBL" id="RZUL01000001">
    <property type="protein sequence ID" value="RVT43317.1"/>
    <property type="molecule type" value="Genomic_DNA"/>
</dbReference>
<evidence type="ECO:0000313" key="2">
    <source>
        <dbReference type="Proteomes" id="UP000282977"/>
    </source>
</evidence>
<organism evidence="1 2">
    <name type="scientific">Sphingobium algorifonticola</name>
    <dbReference type="NCBI Taxonomy" id="2008318"/>
    <lineage>
        <taxon>Bacteria</taxon>
        <taxon>Pseudomonadati</taxon>
        <taxon>Pseudomonadota</taxon>
        <taxon>Alphaproteobacteria</taxon>
        <taxon>Sphingomonadales</taxon>
        <taxon>Sphingomonadaceae</taxon>
        <taxon>Sphingobium</taxon>
    </lineage>
</organism>
<dbReference type="Proteomes" id="UP000282977">
    <property type="component" value="Unassembled WGS sequence"/>
</dbReference>
<dbReference type="RefSeq" id="WP_127688853.1">
    <property type="nucleotide sequence ID" value="NZ_RZUL01000001.1"/>
</dbReference>
<gene>
    <name evidence="1" type="ORF">ENE74_01400</name>
</gene>